<keyword evidence="2" id="KW-0808">Transferase</keyword>
<accession>A0A9P8APF0</accession>
<keyword evidence="4 8" id="KW-0418">Kinase</keyword>
<dbReference type="PROSITE" id="PS50011">
    <property type="entry name" value="PROTEIN_KINASE_DOM"/>
    <property type="match status" value="1"/>
</dbReference>
<dbReference type="OrthoDB" id="5979581at2759"/>
<dbReference type="GO" id="GO:0005524">
    <property type="term" value="F:ATP binding"/>
    <property type="evidence" value="ECO:0007669"/>
    <property type="project" value="UniProtKB-KW"/>
</dbReference>
<dbReference type="Gene3D" id="1.10.510.10">
    <property type="entry name" value="Transferase(Phosphotransferase) domain 1"/>
    <property type="match status" value="1"/>
</dbReference>
<keyword evidence="1" id="KW-0723">Serine/threonine-protein kinase</keyword>
<protein>
    <submittedName>
        <fullName evidence="8">Kinase-like protein</fullName>
    </submittedName>
</protein>
<evidence type="ECO:0000256" key="1">
    <source>
        <dbReference type="ARBA" id="ARBA00022527"/>
    </source>
</evidence>
<gene>
    <name evidence="8" type="ORF">BT62DRAFT_935607</name>
</gene>
<evidence type="ECO:0000313" key="9">
    <source>
        <dbReference type="Proteomes" id="UP000812287"/>
    </source>
</evidence>
<comment type="caution">
    <text evidence="8">The sequence shown here is derived from an EMBL/GenBank/DDBJ whole genome shotgun (WGS) entry which is preliminary data.</text>
</comment>
<evidence type="ECO:0000259" key="7">
    <source>
        <dbReference type="PROSITE" id="PS50011"/>
    </source>
</evidence>
<sequence>MSTKSTKHPKLFPLFTAPALKFKFAIRFNLAHSSKQKSPSRTYPPKPDLPTQTPELTPGTVLGRGLEYTLVRPLGDGGFSTVWLAQTDKEDDVDDGASFHTALTYLSPSPSNLVAIKVLTTAGERTRELSKHLRLDHPPDQLVKLLDHFTFSKRSERPSTAEQKGKRSRRLSLPPAFPVRHSLPLPAPFPSTCLVLSLHGPTITDLKRHLSSRWLPMPVVRRIANDVLAALSFLHSQRLVHADVQPRNILLSLPDALSLDQSEWRFVLADLGHAVQLPHKRHPSSNVQPHALRAPEVILGLTWDEKIDLWSLGCLLYEFATGGPLFDPFFQPTPDYEAMTPAQIHLLQIIEQVGEVPQSMRDPGTRGRVQEFYDTDGTFRCPFPLQMTSLEAIAKGVWKTPSSATRLSSSEARNPEREHFCAFLRTIVCVDPQNRLSAREARLESWVTTS</sequence>
<evidence type="ECO:0000256" key="3">
    <source>
        <dbReference type="ARBA" id="ARBA00022741"/>
    </source>
</evidence>
<evidence type="ECO:0000256" key="5">
    <source>
        <dbReference type="ARBA" id="ARBA00022840"/>
    </source>
</evidence>
<name>A0A9P8APF0_9AGAR</name>
<feature type="region of interest" description="Disordered" evidence="6">
    <location>
        <begin position="33"/>
        <end position="58"/>
    </location>
</feature>
<feature type="domain" description="Protein kinase" evidence="7">
    <location>
        <begin position="68"/>
        <end position="447"/>
    </location>
</feature>
<dbReference type="Proteomes" id="UP000812287">
    <property type="component" value="Unassembled WGS sequence"/>
</dbReference>
<dbReference type="GeneID" id="66109279"/>
<dbReference type="PANTHER" id="PTHR24058">
    <property type="entry name" value="DUAL SPECIFICITY PROTEIN KINASE"/>
    <property type="match status" value="1"/>
</dbReference>
<dbReference type="EMBL" id="MU250548">
    <property type="protein sequence ID" value="KAG7442880.1"/>
    <property type="molecule type" value="Genomic_DNA"/>
</dbReference>
<reference evidence="8" key="1">
    <citation type="submission" date="2020-11" db="EMBL/GenBank/DDBJ databases">
        <title>Adaptations for nitrogen fixation in a non-lichenized fungal sporocarp promotes dispersal by wood-feeding termites.</title>
        <authorList>
            <consortium name="DOE Joint Genome Institute"/>
            <person name="Koch R.A."/>
            <person name="Yoon G."/>
            <person name="Arayal U."/>
            <person name="Lail K."/>
            <person name="Amirebrahimi M."/>
            <person name="Labutti K."/>
            <person name="Lipzen A."/>
            <person name="Riley R."/>
            <person name="Barry K."/>
            <person name="Henrissat B."/>
            <person name="Grigoriev I.V."/>
            <person name="Herr J.R."/>
            <person name="Aime M.C."/>
        </authorList>
    </citation>
    <scope>NUCLEOTIDE SEQUENCE</scope>
    <source>
        <strain evidence="8">MCA 3950</strain>
    </source>
</reference>
<proteinExistence type="predicted"/>
<dbReference type="InterPro" id="IPR011009">
    <property type="entry name" value="Kinase-like_dom_sf"/>
</dbReference>
<dbReference type="Gene3D" id="3.30.200.20">
    <property type="entry name" value="Phosphorylase Kinase, domain 1"/>
    <property type="match status" value="1"/>
</dbReference>
<dbReference type="PANTHER" id="PTHR24058:SF28">
    <property type="entry name" value="SERINE_THREONINE-PROTEIN KINASE MINIBRAIN"/>
    <property type="match status" value="1"/>
</dbReference>
<dbReference type="RefSeq" id="XP_043036380.1">
    <property type="nucleotide sequence ID" value="XM_043186982.1"/>
</dbReference>
<evidence type="ECO:0000313" key="8">
    <source>
        <dbReference type="EMBL" id="KAG7442880.1"/>
    </source>
</evidence>
<dbReference type="Pfam" id="PF00069">
    <property type="entry name" value="Pkinase"/>
    <property type="match status" value="1"/>
</dbReference>
<dbReference type="AlphaFoldDB" id="A0A9P8APF0"/>
<evidence type="ECO:0000256" key="2">
    <source>
        <dbReference type="ARBA" id="ARBA00022679"/>
    </source>
</evidence>
<evidence type="ECO:0000256" key="6">
    <source>
        <dbReference type="SAM" id="MobiDB-lite"/>
    </source>
</evidence>
<organism evidence="8 9">
    <name type="scientific">Guyanagaster necrorhizus</name>
    <dbReference type="NCBI Taxonomy" id="856835"/>
    <lineage>
        <taxon>Eukaryota</taxon>
        <taxon>Fungi</taxon>
        <taxon>Dikarya</taxon>
        <taxon>Basidiomycota</taxon>
        <taxon>Agaricomycotina</taxon>
        <taxon>Agaricomycetes</taxon>
        <taxon>Agaricomycetidae</taxon>
        <taxon>Agaricales</taxon>
        <taxon>Marasmiineae</taxon>
        <taxon>Physalacriaceae</taxon>
        <taxon>Guyanagaster</taxon>
    </lineage>
</organism>
<dbReference type="InterPro" id="IPR000719">
    <property type="entry name" value="Prot_kinase_dom"/>
</dbReference>
<keyword evidence="3" id="KW-0547">Nucleotide-binding</keyword>
<evidence type="ECO:0000256" key="4">
    <source>
        <dbReference type="ARBA" id="ARBA00022777"/>
    </source>
</evidence>
<keyword evidence="9" id="KW-1185">Reference proteome</keyword>
<dbReference type="SUPFAM" id="SSF56112">
    <property type="entry name" value="Protein kinase-like (PK-like)"/>
    <property type="match status" value="1"/>
</dbReference>
<keyword evidence="5" id="KW-0067">ATP-binding</keyword>
<dbReference type="GO" id="GO:0004674">
    <property type="term" value="F:protein serine/threonine kinase activity"/>
    <property type="evidence" value="ECO:0007669"/>
    <property type="project" value="UniProtKB-KW"/>
</dbReference>
<dbReference type="InterPro" id="IPR050494">
    <property type="entry name" value="Ser_Thr_dual-spec_kinase"/>
</dbReference>